<evidence type="ECO:0000313" key="3">
    <source>
        <dbReference type="Proteomes" id="UP000239156"/>
    </source>
</evidence>
<keyword evidence="3" id="KW-1185">Reference proteome</keyword>
<protein>
    <submittedName>
        <fullName evidence="2">Uncharacterized protein</fullName>
    </submittedName>
</protein>
<feature type="region of interest" description="Disordered" evidence="1">
    <location>
        <begin position="1"/>
        <end position="49"/>
    </location>
</feature>
<dbReference type="EMBL" id="PKSL01000480">
    <property type="protein sequence ID" value="POV93925.1"/>
    <property type="molecule type" value="Genomic_DNA"/>
</dbReference>
<feature type="region of interest" description="Disordered" evidence="1">
    <location>
        <begin position="68"/>
        <end position="90"/>
    </location>
</feature>
<sequence>MPSLHHPQLGPGAGNTETIKQPTHILASQRSYKEATIGHQSRSLPSSSSKTVVQSLQLFRSNIPISQKSDLPSLQTSDSQIHSPSQPEAISLSRSPVSLNHPFTEDWFGLTLISSPPRTAMNYNNYMDFNAGEASQRQGKPYQGIFFEETPVGGTPGNQAPLPMELPPVFLYLFALNCSYACQPAG</sequence>
<evidence type="ECO:0000256" key="1">
    <source>
        <dbReference type="SAM" id="MobiDB-lite"/>
    </source>
</evidence>
<dbReference type="VEuPathDB" id="FungiDB:PSTT_17120"/>
<dbReference type="AlphaFoldDB" id="A0A2S4U9G6"/>
<accession>A0A2S4U9G6</accession>
<organism evidence="2 3">
    <name type="scientific">Puccinia striiformis</name>
    <dbReference type="NCBI Taxonomy" id="27350"/>
    <lineage>
        <taxon>Eukaryota</taxon>
        <taxon>Fungi</taxon>
        <taxon>Dikarya</taxon>
        <taxon>Basidiomycota</taxon>
        <taxon>Pucciniomycotina</taxon>
        <taxon>Pucciniomycetes</taxon>
        <taxon>Pucciniales</taxon>
        <taxon>Pucciniaceae</taxon>
        <taxon>Puccinia</taxon>
    </lineage>
</organism>
<comment type="caution">
    <text evidence="2">The sequence shown here is derived from an EMBL/GenBank/DDBJ whole genome shotgun (WGS) entry which is preliminary data.</text>
</comment>
<evidence type="ECO:0000313" key="2">
    <source>
        <dbReference type="EMBL" id="POV93925.1"/>
    </source>
</evidence>
<name>A0A2S4U9G6_9BASI</name>
<feature type="compositionally biased region" description="Polar residues" evidence="1">
    <location>
        <begin position="38"/>
        <end position="49"/>
    </location>
</feature>
<reference evidence="2" key="1">
    <citation type="submission" date="2017-12" db="EMBL/GenBank/DDBJ databases">
        <title>Gene loss provides genomic basis for host adaptation in cereal stripe rust fungi.</title>
        <authorList>
            <person name="Xia C."/>
        </authorList>
    </citation>
    <scope>NUCLEOTIDE SEQUENCE [LARGE SCALE GENOMIC DNA]</scope>
    <source>
        <strain evidence="2">93-210</strain>
    </source>
</reference>
<gene>
    <name evidence="2" type="ORF">PSTT_17120</name>
</gene>
<feature type="compositionally biased region" description="Polar residues" evidence="1">
    <location>
        <begin position="15"/>
        <end position="30"/>
    </location>
</feature>
<dbReference type="Proteomes" id="UP000239156">
    <property type="component" value="Unassembled WGS sequence"/>
</dbReference>
<dbReference type="VEuPathDB" id="FungiDB:PSHT_11728"/>
<proteinExistence type="predicted"/>